<dbReference type="RefSeq" id="YP_007010177.1">
    <property type="nucleotide sequence ID" value="NC_019538.1"/>
</dbReference>
<dbReference type="Proteomes" id="UP000009016">
    <property type="component" value="Segment"/>
</dbReference>
<accession>I6WLY6</accession>
<evidence type="ECO:0000313" key="1">
    <source>
        <dbReference type="EMBL" id="AFN39238.1"/>
    </source>
</evidence>
<organism evidence="1 2">
    <name type="scientific">Aeromonas phage CC2</name>
    <dbReference type="NCBI Taxonomy" id="1204516"/>
    <lineage>
        <taxon>Viruses</taxon>
        <taxon>Duplodnaviria</taxon>
        <taxon>Heunggongvirae</taxon>
        <taxon>Uroviricota</taxon>
        <taxon>Caudoviricetes</taxon>
        <taxon>Pantevenvirales</taxon>
        <taxon>Straboviridae</taxon>
        <taxon>Emmerichvirinae</taxon>
        <taxon>Ceceduovirus</taxon>
        <taxon>Ceceduovirus cc2</taxon>
    </lineage>
</organism>
<dbReference type="KEGG" id="vg:14016441"/>
<keyword evidence="2" id="KW-1185">Reference proteome</keyword>
<protein>
    <submittedName>
        <fullName evidence="1">Uncharacterized protein</fullName>
    </submittedName>
</protein>
<reference evidence="1 2" key="1">
    <citation type="journal article" date="2012" name="J. Virol.">
        <title>Complete Genome Sequence of Aeromonas hydrophila Phage CC2.</title>
        <authorList>
            <person name="Shen C.J."/>
            <person name="Liu Y.J."/>
            <person name="Lu C.P."/>
        </authorList>
    </citation>
    <scope>NUCLEOTIDE SEQUENCE [LARGE SCALE GENOMIC DNA]</scope>
</reference>
<dbReference type="EMBL" id="JX123262">
    <property type="protein sequence ID" value="AFN39238.1"/>
    <property type="molecule type" value="Genomic_DNA"/>
</dbReference>
<evidence type="ECO:0000313" key="2">
    <source>
        <dbReference type="Proteomes" id="UP000009016"/>
    </source>
</evidence>
<proteinExistence type="predicted"/>
<name>I6WLY6_9CAUD</name>
<sequence>MKFSRETGAYSVESRDIFPIIDKHVRSRMEKHKQELNDIDDNEKFVIAVSKLFYIYRPTDQDINEISDEVLKLYPDVNVDDLYYWIYEQYTLELVNFNIVTRLNRRTYIRNKKKNDLS</sequence>
<dbReference type="GeneID" id="14016441"/>
<gene>
    <name evidence="1" type="ORF">CC2_151</name>
</gene>